<reference evidence="13 14" key="1">
    <citation type="submission" date="2015-01" db="EMBL/GenBank/DDBJ databases">
        <authorList>
            <person name="Aslett A.Martin."/>
            <person name="De Silva Nishadi"/>
        </authorList>
    </citation>
    <scope>NUCLEOTIDE SEQUENCE [LARGE SCALE GENOMIC DNA]</scope>
    <source>
        <strain evidence="13 14">R28058</strain>
    </source>
</reference>
<dbReference type="RefSeq" id="WP_055335063.1">
    <property type="nucleotide sequence ID" value="NZ_CDNF01000003.1"/>
</dbReference>
<dbReference type="Pfam" id="PF02518">
    <property type="entry name" value="HATPase_c"/>
    <property type="match status" value="1"/>
</dbReference>
<evidence type="ECO:0000256" key="7">
    <source>
        <dbReference type="ARBA" id="ARBA00022777"/>
    </source>
</evidence>
<dbReference type="InterPro" id="IPR003594">
    <property type="entry name" value="HATPase_dom"/>
</dbReference>
<dbReference type="Gene3D" id="3.30.565.10">
    <property type="entry name" value="Histidine kinase-like ATPase, C-terminal domain"/>
    <property type="match status" value="1"/>
</dbReference>
<dbReference type="PROSITE" id="PS50109">
    <property type="entry name" value="HIS_KIN"/>
    <property type="match status" value="1"/>
</dbReference>
<gene>
    <name evidence="13" type="primary">graS_1</name>
    <name evidence="13" type="ORF">R28058_01521</name>
</gene>
<dbReference type="GO" id="GO:0004721">
    <property type="term" value="F:phosphoprotein phosphatase activity"/>
    <property type="evidence" value="ECO:0007669"/>
    <property type="project" value="TreeGrafter"/>
</dbReference>
<sequence>MKFSQYIKDKVISIFIILITCTISSLFMYIVKININSIVFVQLLFLMSIILGFILDFFKKKQYYDEFFTDFNSLDEKSHITEIIKKPKFIEGKILYDILKIENKYTNDIMSEYKNNFIDYQQYIETWIHEVKTPIATSKLLIENNKNIITLSIEEEIDKIDGYVEQVLYLAKSDSVEKDYHIKKVYLKSMVMNEVKKHSKEIINENIKPIIRNLDFYVLSDAKWIEFIIGQIINNSIKYKGNKAEIEFYSEKEGNKVSLYIKDNGLGIQSQDISRVFEKGFTGSNGRKGKNSTGIGLYICKKLCEKLDVDINLYSEFERGTTIKLTFTEAV</sequence>
<name>A0A0C7QHM6_PARSO</name>
<evidence type="ECO:0000313" key="14">
    <source>
        <dbReference type="Proteomes" id="UP000049127"/>
    </source>
</evidence>
<dbReference type="SUPFAM" id="SSF55874">
    <property type="entry name" value="ATPase domain of HSP90 chaperone/DNA topoisomerase II/histidine kinase"/>
    <property type="match status" value="1"/>
</dbReference>
<dbReference type="PRINTS" id="PR00344">
    <property type="entry name" value="BCTRLSENSOR"/>
</dbReference>
<evidence type="ECO:0000256" key="2">
    <source>
        <dbReference type="ARBA" id="ARBA00004651"/>
    </source>
</evidence>
<dbReference type="PANTHER" id="PTHR45453:SF2">
    <property type="entry name" value="HISTIDINE KINASE"/>
    <property type="match status" value="1"/>
</dbReference>
<dbReference type="PANTHER" id="PTHR45453">
    <property type="entry name" value="PHOSPHATE REGULON SENSOR PROTEIN PHOR"/>
    <property type="match status" value="1"/>
</dbReference>
<keyword evidence="8 11" id="KW-1133">Transmembrane helix</keyword>
<evidence type="ECO:0000256" key="3">
    <source>
        <dbReference type="ARBA" id="ARBA00012438"/>
    </source>
</evidence>
<feature type="transmembrane region" description="Helical" evidence="11">
    <location>
        <begin position="37"/>
        <end position="58"/>
    </location>
</feature>
<evidence type="ECO:0000256" key="9">
    <source>
        <dbReference type="ARBA" id="ARBA00023012"/>
    </source>
</evidence>
<evidence type="ECO:0000256" key="6">
    <source>
        <dbReference type="ARBA" id="ARBA00022692"/>
    </source>
</evidence>
<dbReference type="InterPro" id="IPR005467">
    <property type="entry name" value="His_kinase_dom"/>
</dbReference>
<dbReference type="InterPro" id="IPR004358">
    <property type="entry name" value="Sig_transdc_His_kin-like_C"/>
</dbReference>
<feature type="domain" description="Histidine kinase" evidence="12">
    <location>
        <begin position="126"/>
        <end position="331"/>
    </location>
</feature>
<dbReference type="EC" id="2.7.13.3" evidence="3"/>
<proteinExistence type="predicted"/>
<dbReference type="SMART" id="SM00387">
    <property type="entry name" value="HATPase_c"/>
    <property type="match status" value="1"/>
</dbReference>
<evidence type="ECO:0000256" key="10">
    <source>
        <dbReference type="ARBA" id="ARBA00023136"/>
    </source>
</evidence>
<dbReference type="InterPro" id="IPR036890">
    <property type="entry name" value="HATPase_C_sf"/>
</dbReference>
<evidence type="ECO:0000256" key="1">
    <source>
        <dbReference type="ARBA" id="ARBA00000085"/>
    </source>
</evidence>
<dbReference type="InterPro" id="IPR050351">
    <property type="entry name" value="BphY/WalK/GraS-like"/>
</dbReference>
<accession>A0A0C7QHM6</accession>
<evidence type="ECO:0000256" key="4">
    <source>
        <dbReference type="ARBA" id="ARBA00022475"/>
    </source>
</evidence>
<evidence type="ECO:0000259" key="12">
    <source>
        <dbReference type="PROSITE" id="PS50109"/>
    </source>
</evidence>
<organism evidence="13 14">
    <name type="scientific">Paraclostridium sordellii</name>
    <name type="common">Clostridium sordellii</name>
    <dbReference type="NCBI Taxonomy" id="1505"/>
    <lineage>
        <taxon>Bacteria</taxon>
        <taxon>Bacillati</taxon>
        <taxon>Bacillota</taxon>
        <taxon>Clostridia</taxon>
        <taxon>Peptostreptococcales</taxon>
        <taxon>Peptostreptococcaceae</taxon>
        <taxon>Paraclostridium</taxon>
    </lineage>
</organism>
<dbReference type="Proteomes" id="UP000049127">
    <property type="component" value="Unassembled WGS sequence"/>
</dbReference>
<evidence type="ECO:0000256" key="8">
    <source>
        <dbReference type="ARBA" id="ARBA00022989"/>
    </source>
</evidence>
<feature type="transmembrane region" description="Helical" evidence="11">
    <location>
        <begin position="12"/>
        <end position="31"/>
    </location>
</feature>
<keyword evidence="10 11" id="KW-0472">Membrane</keyword>
<keyword evidence="5 13" id="KW-0808">Transferase</keyword>
<comment type="subcellular location">
    <subcellularLocation>
        <location evidence="2">Cell membrane</location>
        <topology evidence="2">Multi-pass membrane protein</topology>
    </subcellularLocation>
</comment>
<keyword evidence="4" id="KW-1003">Cell membrane</keyword>
<dbReference type="GO" id="GO:0000155">
    <property type="term" value="F:phosphorelay sensor kinase activity"/>
    <property type="evidence" value="ECO:0007669"/>
    <property type="project" value="TreeGrafter"/>
</dbReference>
<evidence type="ECO:0000313" key="13">
    <source>
        <dbReference type="EMBL" id="CEQ02419.1"/>
    </source>
</evidence>
<dbReference type="AlphaFoldDB" id="A0A0C7QHM6"/>
<dbReference type="OrthoDB" id="9780487at2"/>
<evidence type="ECO:0000256" key="5">
    <source>
        <dbReference type="ARBA" id="ARBA00022679"/>
    </source>
</evidence>
<dbReference type="GO" id="GO:0016036">
    <property type="term" value="P:cellular response to phosphate starvation"/>
    <property type="evidence" value="ECO:0007669"/>
    <property type="project" value="TreeGrafter"/>
</dbReference>
<keyword evidence="6 11" id="KW-0812">Transmembrane</keyword>
<keyword evidence="9" id="KW-0902">Two-component regulatory system</keyword>
<dbReference type="EMBL" id="CEKZ01000003">
    <property type="protein sequence ID" value="CEQ02419.1"/>
    <property type="molecule type" value="Genomic_DNA"/>
</dbReference>
<dbReference type="GO" id="GO:0005886">
    <property type="term" value="C:plasma membrane"/>
    <property type="evidence" value="ECO:0007669"/>
    <property type="project" value="UniProtKB-SubCell"/>
</dbReference>
<protein>
    <recommendedName>
        <fullName evidence="3">histidine kinase</fullName>
        <ecNumber evidence="3">2.7.13.3</ecNumber>
    </recommendedName>
</protein>
<evidence type="ECO:0000256" key="11">
    <source>
        <dbReference type="SAM" id="Phobius"/>
    </source>
</evidence>
<comment type="catalytic activity">
    <reaction evidence="1">
        <text>ATP + protein L-histidine = ADP + protein N-phospho-L-histidine.</text>
        <dbReference type="EC" id="2.7.13.3"/>
    </reaction>
</comment>
<keyword evidence="7 13" id="KW-0418">Kinase</keyword>